<accession>A0AAP2ZD33</accession>
<organism evidence="2 3">
    <name type="scientific">Natronosalvus hydrolyticus</name>
    <dbReference type="NCBI Taxonomy" id="2979988"/>
    <lineage>
        <taxon>Archaea</taxon>
        <taxon>Methanobacteriati</taxon>
        <taxon>Methanobacteriota</taxon>
        <taxon>Stenosarchaea group</taxon>
        <taxon>Halobacteria</taxon>
        <taxon>Halobacteriales</taxon>
        <taxon>Natrialbaceae</taxon>
        <taxon>Natronosalvus</taxon>
    </lineage>
</organism>
<feature type="region of interest" description="Disordered" evidence="1">
    <location>
        <begin position="28"/>
        <end position="57"/>
    </location>
</feature>
<dbReference type="RefSeq" id="WP_342810576.1">
    <property type="nucleotide sequence ID" value="NZ_JAOPJZ010000035.1"/>
</dbReference>
<dbReference type="AlphaFoldDB" id="A0AAP2ZD33"/>
<comment type="caution">
    <text evidence="2">The sequence shown here is derived from an EMBL/GenBank/DDBJ whole genome shotgun (WGS) entry which is preliminary data.</text>
</comment>
<name>A0AAP2ZD33_9EURY</name>
<dbReference type="EMBL" id="JAOPJZ010000035">
    <property type="protein sequence ID" value="MCU4754275.1"/>
    <property type="molecule type" value="Genomic_DNA"/>
</dbReference>
<keyword evidence="3" id="KW-1185">Reference proteome</keyword>
<dbReference type="Proteomes" id="UP001321047">
    <property type="component" value="Unassembled WGS sequence"/>
</dbReference>
<gene>
    <name evidence="2" type="ORF">OB919_20210</name>
</gene>
<protein>
    <submittedName>
        <fullName evidence="2">Uncharacterized protein</fullName>
    </submittedName>
</protein>
<proteinExistence type="predicted"/>
<evidence type="ECO:0000313" key="3">
    <source>
        <dbReference type="Proteomes" id="UP001321047"/>
    </source>
</evidence>
<sequence length="57" mass="6562">MVDEEVTKATDRERLEAHDGYARATALFNDQFGEEDRDTWRSAAPDEPHHSVSEDKE</sequence>
<feature type="compositionally biased region" description="Basic and acidic residues" evidence="1">
    <location>
        <begin position="38"/>
        <end position="57"/>
    </location>
</feature>
<evidence type="ECO:0000313" key="2">
    <source>
        <dbReference type="EMBL" id="MCU4754275.1"/>
    </source>
</evidence>
<reference evidence="2 3" key="1">
    <citation type="submission" date="2022-09" db="EMBL/GenBank/DDBJ databases">
        <title>Enrichment on poylsaccharides allowed isolation of novel metabolic and taxonomic groups of Haloarchaea.</title>
        <authorList>
            <person name="Sorokin D.Y."/>
            <person name="Elcheninov A.G."/>
            <person name="Khizhniak T.V."/>
            <person name="Kolganova T.V."/>
            <person name="Kublanov I.V."/>
        </authorList>
    </citation>
    <scope>NUCLEOTIDE SEQUENCE [LARGE SCALE GENOMIC DNA]</scope>
    <source>
        <strain evidence="2 3">AArc-curdl1</strain>
    </source>
</reference>
<evidence type="ECO:0000256" key="1">
    <source>
        <dbReference type="SAM" id="MobiDB-lite"/>
    </source>
</evidence>